<accession>A0A9N8VZG0</accession>
<gene>
    <name evidence="1" type="ORF">RFULGI_LOCUS892</name>
</gene>
<dbReference type="OrthoDB" id="2390124at2759"/>
<dbReference type="AlphaFoldDB" id="A0A9N8VZG0"/>
<keyword evidence="2" id="KW-1185">Reference proteome</keyword>
<evidence type="ECO:0000313" key="2">
    <source>
        <dbReference type="Proteomes" id="UP000789396"/>
    </source>
</evidence>
<evidence type="ECO:0000313" key="1">
    <source>
        <dbReference type="EMBL" id="CAG8465814.1"/>
    </source>
</evidence>
<sequence length="145" mass="16628">MPLCKTNESNNYRIKSIKTDDGKITSSVIDNDPTGGRMNDTTSLVLVPCQKVHPKTLDIFCVGVQKFRLNSSSKVLKNETFNPLYDQNSESDMIQSRFMTTIESFEYKNVYGDFITVECEEDWKIAKVDRDIVDKMRIIVRVSSK</sequence>
<dbReference type="Proteomes" id="UP000789396">
    <property type="component" value="Unassembled WGS sequence"/>
</dbReference>
<organism evidence="1 2">
    <name type="scientific">Racocetra fulgida</name>
    <dbReference type="NCBI Taxonomy" id="60492"/>
    <lineage>
        <taxon>Eukaryota</taxon>
        <taxon>Fungi</taxon>
        <taxon>Fungi incertae sedis</taxon>
        <taxon>Mucoromycota</taxon>
        <taxon>Glomeromycotina</taxon>
        <taxon>Glomeromycetes</taxon>
        <taxon>Diversisporales</taxon>
        <taxon>Gigasporaceae</taxon>
        <taxon>Racocetra</taxon>
    </lineage>
</organism>
<comment type="caution">
    <text evidence="1">The sequence shown here is derived from an EMBL/GenBank/DDBJ whole genome shotgun (WGS) entry which is preliminary data.</text>
</comment>
<reference evidence="1" key="1">
    <citation type="submission" date="2021-06" db="EMBL/GenBank/DDBJ databases">
        <authorList>
            <person name="Kallberg Y."/>
            <person name="Tangrot J."/>
            <person name="Rosling A."/>
        </authorList>
    </citation>
    <scope>NUCLEOTIDE SEQUENCE</scope>
    <source>
        <strain evidence="1">IN212</strain>
    </source>
</reference>
<name>A0A9N8VZG0_9GLOM</name>
<dbReference type="EMBL" id="CAJVPZ010000455">
    <property type="protein sequence ID" value="CAG8465814.1"/>
    <property type="molecule type" value="Genomic_DNA"/>
</dbReference>
<proteinExistence type="predicted"/>
<protein>
    <submittedName>
        <fullName evidence="1">9154_t:CDS:1</fullName>
    </submittedName>
</protein>